<gene>
    <name evidence="2" type="ORF">BN12_220014</name>
</gene>
<keyword evidence="2" id="KW-0238">DNA-binding</keyword>
<evidence type="ECO:0000313" key="3">
    <source>
        <dbReference type="Proteomes" id="UP000035721"/>
    </source>
</evidence>
<dbReference type="STRING" id="1194083.BN12_220014"/>
<dbReference type="EMBL" id="CAJB01000135">
    <property type="protein sequence ID" value="CCH77736.1"/>
    <property type="molecule type" value="Genomic_DNA"/>
</dbReference>
<accession>A0A077LVM9</accession>
<dbReference type="Proteomes" id="UP000035721">
    <property type="component" value="Unassembled WGS sequence"/>
</dbReference>
<keyword evidence="3" id="KW-1185">Reference proteome</keyword>
<dbReference type="NCBIfam" id="TIGR01764">
    <property type="entry name" value="excise"/>
    <property type="match status" value="1"/>
</dbReference>
<reference evidence="2 3" key="1">
    <citation type="journal article" date="2013" name="ISME J.">
        <title>A metabolic model for members of the genus Tetrasphaera involved in enhanced biological phosphorus removal.</title>
        <authorList>
            <person name="Kristiansen R."/>
            <person name="Nguyen H.T.T."/>
            <person name="Saunders A.M."/>
            <person name="Nielsen J.L."/>
            <person name="Wimmer R."/>
            <person name="Le V.Q."/>
            <person name="McIlroy S.J."/>
            <person name="Petrovski S."/>
            <person name="Seviour R.J."/>
            <person name="Calteau A."/>
            <person name="Nielsen K.L."/>
            <person name="Nielsen P.H."/>
        </authorList>
    </citation>
    <scope>NUCLEOTIDE SEQUENCE [LARGE SCALE GENOMIC DNA]</scope>
    <source>
        <strain evidence="2 3">T1-X7</strain>
    </source>
</reference>
<dbReference type="RefSeq" id="WP_162233033.1">
    <property type="nucleotide sequence ID" value="NZ_HF570958.1"/>
</dbReference>
<dbReference type="GO" id="GO:0003677">
    <property type="term" value="F:DNA binding"/>
    <property type="evidence" value="ECO:0007669"/>
    <property type="project" value="UniProtKB-KW"/>
</dbReference>
<name>A0A077LVM9_9MICO</name>
<dbReference type="InterPro" id="IPR041657">
    <property type="entry name" value="HTH_17"/>
</dbReference>
<evidence type="ECO:0000259" key="1">
    <source>
        <dbReference type="Pfam" id="PF12728"/>
    </source>
</evidence>
<organism evidence="2 3">
    <name type="scientific">Nostocoides japonicum T1-X7</name>
    <dbReference type="NCBI Taxonomy" id="1194083"/>
    <lineage>
        <taxon>Bacteria</taxon>
        <taxon>Bacillati</taxon>
        <taxon>Actinomycetota</taxon>
        <taxon>Actinomycetes</taxon>
        <taxon>Micrococcales</taxon>
        <taxon>Intrasporangiaceae</taxon>
        <taxon>Nostocoides</taxon>
    </lineage>
</organism>
<feature type="domain" description="Helix-turn-helix" evidence="1">
    <location>
        <begin position="92"/>
        <end position="140"/>
    </location>
</feature>
<sequence>MTAGGTSPVGNPSHRLAERDLLVLEVTPEAAGHIAVALLLHAKEARKAALDLPVGLDDLTTAFVNRARRGQDGSPLQDLWKVRQAAVVTPRLLTYADTAKALGVGESTVKRLVRRGDITAVHVLGAARIPVAEVDAYITRLLEEDSHTDKDNEAC</sequence>
<proteinExistence type="predicted"/>
<dbReference type="AlphaFoldDB" id="A0A077LVM9"/>
<comment type="caution">
    <text evidence="2">The sequence shown here is derived from an EMBL/GenBank/DDBJ whole genome shotgun (WGS) entry which is preliminary data.</text>
</comment>
<dbReference type="Pfam" id="PF12728">
    <property type="entry name" value="HTH_17"/>
    <property type="match status" value="1"/>
</dbReference>
<evidence type="ECO:0000313" key="2">
    <source>
        <dbReference type="EMBL" id="CCH77736.1"/>
    </source>
</evidence>
<protein>
    <submittedName>
        <fullName evidence="2">Excisionase/Xis, DNA-binding (Modular protein)</fullName>
    </submittedName>
</protein>
<dbReference type="InterPro" id="IPR010093">
    <property type="entry name" value="SinI_DNA-bd"/>
</dbReference>